<protein>
    <submittedName>
        <fullName evidence="7">Omethyltransferase domain containing protein</fullName>
    </submittedName>
</protein>
<dbReference type="PROSITE" id="PS51683">
    <property type="entry name" value="SAM_OMT_II"/>
    <property type="match status" value="1"/>
</dbReference>
<dbReference type="InterPro" id="IPR016461">
    <property type="entry name" value="COMT-like"/>
</dbReference>
<dbReference type="AlphaFoldDB" id="L8GY94"/>
<dbReference type="OrthoDB" id="16076at2759"/>
<dbReference type="InterPro" id="IPR029063">
    <property type="entry name" value="SAM-dependent_MTases_sf"/>
</dbReference>
<dbReference type="EMBL" id="KB007960">
    <property type="protein sequence ID" value="ELR18234.1"/>
    <property type="molecule type" value="Genomic_DNA"/>
</dbReference>
<evidence type="ECO:0000256" key="3">
    <source>
        <dbReference type="ARBA" id="ARBA00022691"/>
    </source>
</evidence>
<dbReference type="Pfam" id="PF08100">
    <property type="entry name" value="Dimerisation"/>
    <property type="match status" value="1"/>
</dbReference>
<name>L8GY94_ACACF</name>
<dbReference type="KEGG" id="acan:ACA1_369770"/>
<dbReference type="PANTHER" id="PTHR43712:SF2">
    <property type="entry name" value="O-METHYLTRANSFERASE CICE"/>
    <property type="match status" value="1"/>
</dbReference>
<evidence type="ECO:0000259" key="6">
    <source>
        <dbReference type="Pfam" id="PF08100"/>
    </source>
</evidence>
<proteinExistence type="predicted"/>
<keyword evidence="3" id="KW-0949">S-adenosyl-L-methionine</keyword>
<dbReference type="RefSeq" id="XP_004340254.1">
    <property type="nucleotide sequence ID" value="XM_004340206.1"/>
</dbReference>
<dbReference type="GO" id="GO:0008171">
    <property type="term" value="F:O-methyltransferase activity"/>
    <property type="evidence" value="ECO:0007669"/>
    <property type="project" value="InterPro"/>
</dbReference>
<evidence type="ECO:0000259" key="5">
    <source>
        <dbReference type="Pfam" id="PF00891"/>
    </source>
</evidence>
<dbReference type="PIRSF" id="PIRSF005739">
    <property type="entry name" value="O-mtase"/>
    <property type="match status" value="1"/>
</dbReference>
<sequence length="394" mass="44231">MSPVVRFGWSGCPIRVLAWLQSLRDAFLPPQLRLLELHFKFVHNRALHAAATLGLADVVPPEPDQLWPTSSEIAQRLKASDEELVYRFLRLLSSIGVFEEHAGRRFGHTPMSLLLRRDHPQSVRASILCFGLAQYEGWNGLSHMLLTGETAFDHVNGGKTCGPTTTNPNTAEVHCRHLTCTELEYFQKMLVQTLSITTPPIVQDFDWPALVQQVQREKGSEQVSIIDVGGGLGTVLHLLLENVPSPEVSGILFDQESVIEKARTKWADDPLRNRTTFIAGSFLDRIPEADVFVLRMVLHDWNDSKAALILKNIRYMMKPHSRVVVIENVMPPEGQHSNLIPLSVEVQDLHMMVMLGGKERTGHQFEQLFSRAGLALARSVPTRGIYHIIEGRLA</sequence>
<dbReference type="SUPFAM" id="SSF46785">
    <property type="entry name" value="Winged helix' DNA-binding domain"/>
    <property type="match status" value="1"/>
</dbReference>
<reference evidence="7 8" key="1">
    <citation type="journal article" date="2013" name="Genome Biol.">
        <title>Genome of Acanthamoeba castellanii highlights extensive lateral gene transfer and early evolution of tyrosine kinase signaling.</title>
        <authorList>
            <person name="Clarke M."/>
            <person name="Lohan A.J."/>
            <person name="Liu B."/>
            <person name="Lagkouvardos I."/>
            <person name="Roy S."/>
            <person name="Zafar N."/>
            <person name="Bertelli C."/>
            <person name="Schilde C."/>
            <person name="Kianianmomeni A."/>
            <person name="Burglin T.R."/>
            <person name="Frech C."/>
            <person name="Turcotte B."/>
            <person name="Kopec K.O."/>
            <person name="Synnott J.M."/>
            <person name="Choo C."/>
            <person name="Paponov I."/>
            <person name="Finkler A."/>
            <person name="Soon Heng Tan C."/>
            <person name="Hutchins A.P."/>
            <person name="Weinmeier T."/>
            <person name="Rattei T."/>
            <person name="Chu J.S."/>
            <person name="Gimenez G."/>
            <person name="Irimia M."/>
            <person name="Rigden D.J."/>
            <person name="Fitzpatrick D.A."/>
            <person name="Lorenzo-Morales J."/>
            <person name="Bateman A."/>
            <person name="Chiu C.H."/>
            <person name="Tang P."/>
            <person name="Hegemann P."/>
            <person name="Fromm H."/>
            <person name="Raoult D."/>
            <person name="Greub G."/>
            <person name="Miranda-Saavedra D."/>
            <person name="Chen N."/>
            <person name="Nash P."/>
            <person name="Ginger M.L."/>
            <person name="Horn M."/>
            <person name="Schaap P."/>
            <person name="Caler L."/>
            <person name="Loftus B."/>
        </authorList>
    </citation>
    <scope>NUCLEOTIDE SEQUENCE [LARGE SCALE GENOMIC DNA]</scope>
    <source>
        <strain evidence="7 8">Neff</strain>
    </source>
</reference>
<dbReference type="VEuPathDB" id="AmoebaDB:ACA1_369770"/>
<dbReference type="GO" id="GO:0032259">
    <property type="term" value="P:methylation"/>
    <property type="evidence" value="ECO:0007669"/>
    <property type="project" value="UniProtKB-KW"/>
</dbReference>
<gene>
    <name evidence="7" type="ORF">ACA1_369770</name>
</gene>
<dbReference type="Pfam" id="PF00891">
    <property type="entry name" value="Methyltransf_2"/>
    <property type="match status" value="1"/>
</dbReference>
<feature type="domain" description="O-methyltransferase C-terminal" evidence="5">
    <location>
        <begin position="223"/>
        <end position="374"/>
    </location>
</feature>
<dbReference type="CDD" id="cd02440">
    <property type="entry name" value="AdoMet_MTases"/>
    <property type="match status" value="1"/>
</dbReference>
<keyword evidence="8" id="KW-1185">Reference proteome</keyword>
<evidence type="ECO:0000256" key="4">
    <source>
        <dbReference type="PIRSR" id="PIRSR005739-1"/>
    </source>
</evidence>
<dbReference type="InterPro" id="IPR036390">
    <property type="entry name" value="WH_DNA-bd_sf"/>
</dbReference>
<dbReference type="Proteomes" id="UP000011083">
    <property type="component" value="Unassembled WGS sequence"/>
</dbReference>
<keyword evidence="2 7" id="KW-0808">Transferase</keyword>
<feature type="active site" description="Proton acceptor" evidence="4">
    <location>
        <position position="299"/>
    </location>
</feature>
<organism evidence="7 8">
    <name type="scientific">Acanthamoeba castellanii (strain ATCC 30010 / Neff)</name>
    <dbReference type="NCBI Taxonomy" id="1257118"/>
    <lineage>
        <taxon>Eukaryota</taxon>
        <taxon>Amoebozoa</taxon>
        <taxon>Discosea</taxon>
        <taxon>Longamoebia</taxon>
        <taxon>Centramoebida</taxon>
        <taxon>Acanthamoebidae</taxon>
        <taxon>Acanthamoeba</taxon>
    </lineage>
</organism>
<evidence type="ECO:0000256" key="1">
    <source>
        <dbReference type="ARBA" id="ARBA00022603"/>
    </source>
</evidence>
<dbReference type="Gene3D" id="1.10.10.10">
    <property type="entry name" value="Winged helix-like DNA-binding domain superfamily/Winged helix DNA-binding domain"/>
    <property type="match status" value="1"/>
</dbReference>
<dbReference type="InterPro" id="IPR022657">
    <property type="entry name" value="De-COase2_CS"/>
</dbReference>
<keyword evidence="1 7" id="KW-0489">Methyltransferase</keyword>
<dbReference type="OMA" id="ADFSLHM"/>
<dbReference type="GeneID" id="14918971"/>
<dbReference type="Gene3D" id="3.40.50.150">
    <property type="entry name" value="Vaccinia Virus protein VP39"/>
    <property type="match status" value="1"/>
</dbReference>
<feature type="domain" description="O-methyltransferase dimerisation" evidence="6">
    <location>
        <begin position="36"/>
        <end position="115"/>
    </location>
</feature>
<evidence type="ECO:0000313" key="8">
    <source>
        <dbReference type="Proteomes" id="UP000011083"/>
    </source>
</evidence>
<accession>L8GY94</accession>
<dbReference type="InterPro" id="IPR036388">
    <property type="entry name" value="WH-like_DNA-bd_sf"/>
</dbReference>
<dbReference type="InterPro" id="IPR001077">
    <property type="entry name" value="COMT_C"/>
</dbReference>
<dbReference type="PANTHER" id="PTHR43712">
    <property type="entry name" value="PUTATIVE (AFU_ORTHOLOGUE AFUA_4G14580)-RELATED"/>
    <property type="match status" value="1"/>
</dbReference>
<dbReference type="SUPFAM" id="SSF53335">
    <property type="entry name" value="S-adenosyl-L-methionine-dependent methyltransferases"/>
    <property type="match status" value="1"/>
</dbReference>
<evidence type="ECO:0000313" key="7">
    <source>
        <dbReference type="EMBL" id="ELR18234.1"/>
    </source>
</evidence>
<dbReference type="PROSITE" id="PS00879">
    <property type="entry name" value="ODR_DC_2_2"/>
    <property type="match status" value="1"/>
</dbReference>
<dbReference type="InterPro" id="IPR012967">
    <property type="entry name" value="COMT_dimerisation"/>
</dbReference>
<dbReference type="GO" id="GO:0046983">
    <property type="term" value="F:protein dimerization activity"/>
    <property type="evidence" value="ECO:0007669"/>
    <property type="project" value="InterPro"/>
</dbReference>
<evidence type="ECO:0000256" key="2">
    <source>
        <dbReference type="ARBA" id="ARBA00022679"/>
    </source>
</evidence>